<dbReference type="InterPro" id="IPR003489">
    <property type="entry name" value="RHF/RaiA"/>
</dbReference>
<dbReference type="InParanoid" id="A0A6N7EXA3"/>
<reference evidence="1 2" key="1">
    <citation type="submission" date="2019-10" db="EMBL/GenBank/DDBJ databases">
        <title>Cardiobacteriales fam. a chemoheterotrophic member of the order Cardiobacteriales, and proposal of Cardiobacteriales fam. nov.</title>
        <authorList>
            <person name="Wang C."/>
        </authorList>
    </citation>
    <scope>NUCLEOTIDE SEQUENCE [LARGE SCALE GENOMIC DNA]</scope>
    <source>
        <strain evidence="1 2">ML27</strain>
    </source>
</reference>
<name>A0A6N7EXA3_9GAMM</name>
<protein>
    <submittedName>
        <fullName evidence="1">HPF/RaiA family ribosome-associated protein</fullName>
    </submittedName>
</protein>
<evidence type="ECO:0000313" key="2">
    <source>
        <dbReference type="Proteomes" id="UP000471298"/>
    </source>
</evidence>
<accession>A0A6N7EXA3</accession>
<evidence type="ECO:0000313" key="1">
    <source>
        <dbReference type="EMBL" id="MPV86573.1"/>
    </source>
</evidence>
<dbReference type="EMBL" id="WHNW01000008">
    <property type="protein sequence ID" value="MPV86573.1"/>
    <property type="molecule type" value="Genomic_DNA"/>
</dbReference>
<keyword evidence="2" id="KW-1185">Reference proteome</keyword>
<sequence>MQIQLNTDKNIEGTQGLEAFVAEEINQGLKHYAHRITRVEVHLSDQNADKGGNDDMQCKIEARIEGVQPVLVTSKSSTKEIALTESIDKMKSALSSIVGKMQHK</sequence>
<dbReference type="AlphaFoldDB" id="A0A6N7EXA3"/>
<dbReference type="InterPro" id="IPR036567">
    <property type="entry name" value="RHF-like"/>
</dbReference>
<comment type="caution">
    <text evidence="1">The sequence shown here is derived from an EMBL/GenBank/DDBJ whole genome shotgun (WGS) entry which is preliminary data.</text>
</comment>
<proteinExistence type="predicted"/>
<organism evidence="1 2">
    <name type="scientific">Ostreibacterium oceani</name>
    <dbReference type="NCBI Taxonomy" id="2654998"/>
    <lineage>
        <taxon>Bacteria</taxon>
        <taxon>Pseudomonadati</taxon>
        <taxon>Pseudomonadota</taxon>
        <taxon>Gammaproteobacteria</taxon>
        <taxon>Cardiobacteriales</taxon>
        <taxon>Ostreibacteriaceae</taxon>
        <taxon>Ostreibacterium</taxon>
    </lineage>
</organism>
<dbReference type="SUPFAM" id="SSF69754">
    <property type="entry name" value="Ribosome binding protein Y (YfiA homologue)"/>
    <property type="match status" value="1"/>
</dbReference>
<dbReference type="Gene3D" id="3.30.160.100">
    <property type="entry name" value="Ribosome hibernation promotion factor-like"/>
    <property type="match status" value="1"/>
</dbReference>
<dbReference type="Proteomes" id="UP000471298">
    <property type="component" value="Unassembled WGS sequence"/>
</dbReference>
<gene>
    <name evidence="1" type="ORF">GCU85_07500</name>
</gene>
<dbReference type="Pfam" id="PF02482">
    <property type="entry name" value="Ribosomal_S30AE"/>
    <property type="match status" value="1"/>
</dbReference>
<dbReference type="RefSeq" id="WP_152810566.1">
    <property type="nucleotide sequence ID" value="NZ_WHNW01000008.1"/>
</dbReference>